<evidence type="ECO:0000256" key="2">
    <source>
        <dbReference type="ARBA" id="ARBA00022692"/>
    </source>
</evidence>
<dbReference type="InterPro" id="IPR013130">
    <property type="entry name" value="Fe3_Rdtase_TM_dom"/>
</dbReference>
<dbReference type="EMBL" id="SAUW01000045">
    <property type="protein sequence ID" value="RWR04808.1"/>
    <property type="molecule type" value="Genomic_DNA"/>
</dbReference>
<comment type="subcellular location">
    <subcellularLocation>
        <location evidence="1">Membrane</location>
        <topology evidence="1">Multi-pass membrane protein</topology>
    </subcellularLocation>
</comment>
<evidence type="ECO:0000313" key="8">
    <source>
        <dbReference type="Proteomes" id="UP000285710"/>
    </source>
</evidence>
<feature type="transmembrane region" description="Helical" evidence="5">
    <location>
        <begin position="143"/>
        <end position="163"/>
    </location>
</feature>
<evidence type="ECO:0000256" key="1">
    <source>
        <dbReference type="ARBA" id="ARBA00004141"/>
    </source>
</evidence>
<reference evidence="7 8" key="1">
    <citation type="submission" date="2019-01" db="EMBL/GenBank/DDBJ databases">
        <title>Sinorhodobacter populi sp. nov. isolated from the symptomatic bark tissue of Populus euramericana canker.</title>
        <authorList>
            <person name="Xu G."/>
        </authorList>
    </citation>
    <scope>NUCLEOTIDE SEQUENCE [LARGE SCALE GENOMIC DNA]</scope>
    <source>
        <strain evidence="7 8">2D-5</strain>
    </source>
</reference>
<evidence type="ECO:0000256" key="5">
    <source>
        <dbReference type="SAM" id="Phobius"/>
    </source>
</evidence>
<dbReference type="RefSeq" id="WP_128271019.1">
    <property type="nucleotide sequence ID" value="NZ_SAUW01000045.1"/>
</dbReference>
<keyword evidence="4 5" id="KW-0472">Membrane</keyword>
<gene>
    <name evidence="7" type="ORF">D2T33_20660</name>
</gene>
<feature type="domain" description="Ferric oxidoreductase" evidence="6">
    <location>
        <begin position="47"/>
        <end position="150"/>
    </location>
</feature>
<keyword evidence="8" id="KW-1185">Reference proteome</keyword>
<proteinExistence type="predicted"/>
<dbReference type="Pfam" id="PF01794">
    <property type="entry name" value="Ferric_reduct"/>
    <property type="match status" value="1"/>
</dbReference>
<dbReference type="Proteomes" id="UP000285710">
    <property type="component" value="Unassembled WGS sequence"/>
</dbReference>
<feature type="transmembrane region" description="Helical" evidence="5">
    <location>
        <begin position="114"/>
        <end position="131"/>
    </location>
</feature>
<sequence>MPSKADRLPRRMVIPVLVLAAVAFGLAAASPLQRGREAVWIFGGLTGTAALALLAVQPLLVSGVATRAGRRRHRWLGAAILGLALAHVAGLWLYSPEDITDALLLRAPTPFSAWGVAGLAGLLAAGIVSTLRRPIPPRIWRPLHLGLAVTGALCAVIHAWLIYGAMEPVSKALLCLVILASLAVGASSGLRLLRRS</sequence>
<accession>A0A443IJV4</accession>
<keyword evidence="2 5" id="KW-0812">Transmembrane</keyword>
<keyword evidence="3 5" id="KW-1133">Transmembrane helix</keyword>
<name>A0A443IJV4_9RHOB</name>
<evidence type="ECO:0000256" key="3">
    <source>
        <dbReference type="ARBA" id="ARBA00022989"/>
    </source>
</evidence>
<protein>
    <submittedName>
        <fullName evidence="7">Ferric reductase</fullName>
    </submittedName>
</protein>
<feature type="transmembrane region" description="Helical" evidence="5">
    <location>
        <begin position="169"/>
        <end position="193"/>
    </location>
</feature>
<evidence type="ECO:0000259" key="6">
    <source>
        <dbReference type="Pfam" id="PF01794"/>
    </source>
</evidence>
<feature type="transmembrane region" description="Helical" evidence="5">
    <location>
        <begin position="75"/>
        <end position="94"/>
    </location>
</feature>
<evidence type="ECO:0000256" key="4">
    <source>
        <dbReference type="ARBA" id="ARBA00023136"/>
    </source>
</evidence>
<evidence type="ECO:0000313" key="7">
    <source>
        <dbReference type="EMBL" id="RWR04808.1"/>
    </source>
</evidence>
<feature type="transmembrane region" description="Helical" evidence="5">
    <location>
        <begin position="39"/>
        <end position="63"/>
    </location>
</feature>
<reference evidence="7 8" key="2">
    <citation type="submission" date="2019-01" db="EMBL/GenBank/DDBJ databases">
        <authorList>
            <person name="Li Y."/>
        </authorList>
    </citation>
    <scope>NUCLEOTIDE SEQUENCE [LARGE SCALE GENOMIC DNA]</scope>
    <source>
        <strain evidence="7 8">2D-5</strain>
    </source>
</reference>
<comment type="caution">
    <text evidence="7">The sequence shown here is derived from an EMBL/GenBank/DDBJ whole genome shotgun (WGS) entry which is preliminary data.</text>
</comment>
<dbReference type="GO" id="GO:0016020">
    <property type="term" value="C:membrane"/>
    <property type="evidence" value="ECO:0007669"/>
    <property type="project" value="UniProtKB-SubCell"/>
</dbReference>
<dbReference type="AlphaFoldDB" id="A0A443IJV4"/>
<organism evidence="7 8">
    <name type="scientific">Paenirhodobacter populi</name>
    <dbReference type="NCBI Taxonomy" id="2306993"/>
    <lineage>
        <taxon>Bacteria</taxon>
        <taxon>Pseudomonadati</taxon>
        <taxon>Pseudomonadota</taxon>
        <taxon>Alphaproteobacteria</taxon>
        <taxon>Rhodobacterales</taxon>
        <taxon>Rhodobacter group</taxon>
        <taxon>Paenirhodobacter</taxon>
    </lineage>
</organism>